<evidence type="ECO:0000313" key="1">
    <source>
        <dbReference type="EMBL" id="VAH96392.1"/>
    </source>
</evidence>
<accession>A0A9R0SKD5</accession>
<dbReference type="Gramene" id="TRITD4Av1G207560.1">
    <property type="protein sequence ID" value="TRITD4Av1G207560.1"/>
    <property type="gene ID" value="TRITD4Av1G207560"/>
</dbReference>
<reference evidence="1 2" key="1">
    <citation type="submission" date="2017-09" db="EMBL/GenBank/DDBJ databases">
        <authorList>
            <consortium name="International Durum Wheat Genome Sequencing Consortium (IDWGSC)"/>
            <person name="Milanesi L."/>
        </authorList>
    </citation>
    <scope>NUCLEOTIDE SEQUENCE [LARGE SCALE GENOMIC DNA]</scope>
    <source>
        <strain evidence="2">cv. Svevo</strain>
    </source>
</reference>
<name>A0A9R0SKD5_TRITD</name>
<dbReference type="AlphaFoldDB" id="A0A9R0SKD5"/>
<gene>
    <name evidence="1" type="ORF">TRITD_4Av1G207560</name>
</gene>
<sequence length="72" mass="8397">MRRVRAGMRPGLQCAAPLLLQQLLQHLSHPVQLLLPHPIRLVRARVHKPLQDQLRVIDHAGTHRHEWTPECR</sequence>
<evidence type="ECO:0000313" key="2">
    <source>
        <dbReference type="Proteomes" id="UP000324705"/>
    </source>
</evidence>
<proteinExistence type="predicted"/>
<protein>
    <submittedName>
        <fullName evidence="1">Uncharacterized protein</fullName>
    </submittedName>
</protein>
<organism evidence="1 2">
    <name type="scientific">Triticum turgidum subsp. durum</name>
    <name type="common">Durum wheat</name>
    <name type="synonym">Triticum durum</name>
    <dbReference type="NCBI Taxonomy" id="4567"/>
    <lineage>
        <taxon>Eukaryota</taxon>
        <taxon>Viridiplantae</taxon>
        <taxon>Streptophyta</taxon>
        <taxon>Embryophyta</taxon>
        <taxon>Tracheophyta</taxon>
        <taxon>Spermatophyta</taxon>
        <taxon>Magnoliopsida</taxon>
        <taxon>Liliopsida</taxon>
        <taxon>Poales</taxon>
        <taxon>Poaceae</taxon>
        <taxon>BOP clade</taxon>
        <taxon>Pooideae</taxon>
        <taxon>Triticodae</taxon>
        <taxon>Triticeae</taxon>
        <taxon>Triticinae</taxon>
        <taxon>Triticum</taxon>
    </lineage>
</organism>
<dbReference type="Proteomes" id="UP000324705">
    <property type="component" value="Chromosome 4A"/>
</dbReference>
<keyword evidence="2" id="KW-1185">Reference proteome</keyword>
<dbReference type="EMBL" id="LT934117">
    <property type="protein sequence ID" value="VAH96392.1"/>
    <property type="molecule type" value="Genomic_DNA"/>
</dbReference>